<dbReference type="InterPro" id="IPR004843">
    <property type="entry name" value="Calcineurin-like_PHP"/>
</dbReference>
<sequence length="1105" mass="122192">MRKGLKYVSILLTLLMVFSMLLPINTVLAQDNSTKTITIMATSDLHGRLYPWEYAAGKADEKSGLAKIQTLIKAERSNNPNTILVDCGDLVQGNLADLFNDQPVHPMVEALNYIGYDAWVLGNHEFNFSLDFLNRNVDAFKGSVLVANIYKEDGTRAFEPYKIFEKDGVRVAVVGIITPHIPIWESSNPDRFKGLTFTDPLEEAKKVVKELEGKYDVLVGAFHLGDTAEKGDSDGALPIAEALPQFNVIFCGHKHAKFDNIESSTGVKLIEPGTNGVTLAKADINLVKEGDKWVVKEVATKNIDVTAETEADKGILEKFAYVDETSKKEAAREVGKVTEDFVKGVDYFTGEDKITTMPRAQLEDNAITDLINEVQMYYSKADISGAALFDIDANVKAGSFRLQDAAKIYKYDNNTLVGINITGKNLKAYMEWSASYYNQYKEGDLTISFNPDIRAYNYDMFAGVNYEIDISKPAGSRIVNLTYKGEPVKDDAVYKLAINDYRFGTLKTLGLAKDEDKFYPSKEEEGAQESLRTLVLKYVQEVKKGVVTPTVDNNWRIIGTNFDYEKYKEYYDQIKSGEIKIPTSFDGRTPNVKSVNINDLAKLGKVKGTTVISLLSINDFHGNIVENGKNPGAARLAGYFKTEKAANPEGTIILSAGDMYQGTADSNLMYGEPVQQMMNMMGFEAMAIGNHEFDWGIEALEKLKSQSKFPFLGANIIDKKTGKTASFVEPYTILERKGVKVGIIGIATPETLTKTKAEIVEPYDFRDPVETVNALVPEVKKAGADLIVVLSHLGAMQDMNTKEITGEAADFAKAVKGVDAIICGHSHQTIDGRVNGIPVVQAYYNGRSVAHIDIYLDADKKVTKIETFVDGNVIKAEEDSDMKKHIETIMEKLGPIKNEVIGKAAAAFNHDTTVTQVSPVGNFVADIMRKAVNADIAIQNGGGLRRDIPEGDITMGLMYELLPFDNTLYTFDLTGKQVKEAIEHGIILNNEKTFRSGQFSGLKVKYDSSKPRGERIVEITLLDGTPLDENKVYKVVTNDFQATGGDEYIMFTEGKNTFDTNIPVREVIINEIKKLKVITPVVDDRLIDISTQTSMVVPFELDMAA</sequence>
<dbReference type="Proteomes" id="UP000184442">
    <property type="component" value="Unassembled WGS sequence"/>
</dbReference>
<keyword evidence="7" id="KW-0547">Nucleotide-binding</keyword>
<dbReference type="GO" id="GO:0008253">
    <property type="term" value="F:5'-nucleotidase activity"/>
    <property type="evidence" value="ECO:0007669"/>
    <property type="project" value="TreeGrafter"/>
</dbReference>
<dbReference type="GO" id="GO:0000166">
    <property type="term" value="F:nucleotide binding"/>
    <property type="evidence" value="ECO:0007669"/>
    <property type="project" value="UniProtKB-KW"/>
</dbReference>
<dbReference type="CDD" id="cd07410">
    <property type="entry name" value="MPP_CpdB_N"/>
    <property type="match status" value="1"/>
</dbReference>
<dbReference type="GO" id="GO:0046872">
    <property type="term" value="F:metal ion binding"/>
    <property type="evidence" value="ECO:0007669"/>
    <property type="project" value="UniProtKB-KW"/>
</dbReference>
<dbReference type="Gene3D" id="3.90.780.10">
    <property type="entry name" value="5'-Nucleotidase, C-terminal domain"/>
    <property type="match status" value="2"/>
</dbReference>
<dbReference type="GO" id="GO:0008254">
    <property type="term" value="F:3'-nucleotidase activity"/>
    <property type="evidence" value="ECO:0007669"/>
    <property type="project" value="UniProtKB-EC"/>
</dbReference>
<name>A0A1M6ICU4_9FIRM</name>
<dbReference type="InterPro" id="IPR006146">
    <property type="entry name" value="5'-Nucleotdase_CS"/>
</dbReference>
<dbReference type="InterPro" id="IPR036907">
    <property type="entry name" value="5'-Nucleotdase_C_sf"/>
</dbReference>
<dbReference type="PROSITE" id="PS00785">
    <property type="entry name" value="5_NUCLEOTIDASE_1"/>
    <property type="match status" value="1"/>
</dbReference>
<evidence type="ECO:0000256" key="7">
    <source>
        <dbReference type="ARBA" id="ARBA00022741"/>
    </source>
</evidence>
<dbReference type="GO" id="GO:0009166">
    <property type="term" value="P:nucleotide catabolic process"/>
    <property type="evidence" value="ECO:0007669"/>
    <property type="project" value="InterPro"/>
</dbReference>
<dbReference type="InterPro" id="IPR029052">
    <property type="entry name" value="Metallo-depent_PP-like"/>
</dbReference>
<evidence type="ECO:0000256" key="3">
    <source>
        <dbReference type="ARBA" id="ARBA00001968"/>
    </source>
</evidence>
<feature type="domain" description="Calcineurin-like phosphoesterase" evidence="10">
    <location>
        <begin position="615"/>
        <end position="828"/>
    </location>
</feature>
<reference evidence="12 13" key="1">
    <citation type="submission" date="2016-11" db="EMBL/GenBank/DDBJ databases">
        <authorList>
            <person name="Jaros S."/>
            <person name="Januszkiewicz K."/>
            <person name="Wedrychowicz H."/>
        </authorList>
    </citation>
    <scope>NUCLEOTIDE SEQUENCE [LARGE SCALE GENOMIC DNA]</scope>
    <source>
        <strain evidence="12 13">DSM 19022</strain>
    </source>
</reference>
<evidence type="ECO:0000256" key="9">
    <source>
        <dbReference type="ARBA" id="ARBA00023268"/>
    </source>
</evidence>
<feature type="domain" description="5'-Nucleotidase C-terminal" evidence="11">
    <location>
        <begin position="359"/>
        <end position="503"/>
    </location>
</feature>
<keyword evidence="5" id="KW-0479">Metal-binding</keyword>
<dbReference type="Pfam" id="PF02872">
    <property type="entry name" value="5_nucleotid_C"/>
    <property type="match status" value="2"/>
</dbReference>
<dbReference type="Pfam" id="PF00149">
    <property type="entry name" value="Metallophos"/>
    <property type="match status" value="2"/>
</dbReference>
<evidence type="ECO:0000313" key="13">
    <source>
        <dbReference type="Proteomes" id="UP000184442"/>
    </source>
</evidence>
<dbReference type="InterPro" id="IPR008334">
    <property type="entry name" value="5'-Nucleotdase_C"/>
</dbReference>
<dbReference type="PANTHER" id="PTHR11575:SF24">
    <property type="entry name" value="5'-NUCLEOTIDASE"/>
    <property type="match status" value="1"/>
</dbReference>
<dbReference type="GO" id="GO:0008768">
    <property type="term" value="F:UDP-sugar diphosphatase activity"/>
    <property type="evidence" value="ECO:0007669"/>
    <property type="project" value="TreeGrafter"/>
</dbReference>
<dbReference type="GO" id="GO:0008663">
    <property type="term" value="F:2',3'-cyclic-nucleotide 2'-phosphodiesterase activity"/>
    <property type="evidence" value="ECO:0007669"/>
    <property type="project" value="UniProtKB-EC"/>
</dbReference>
<evidence type="ECO:0000256" key="2">
    <source>
        <dbReference type="ARBA" id="ARBA00001730"/>
    </source>
</evidence>
<evidence type="ECO:0000256" key="1">
    <source>
        <dbReference type="ARBA" id="ARBA00000527"/>
    </source>
</evidence>
<evidence type="ECO:0000256" key="5">
    <source>
        <dbReference type="ARBA" id="ARBA00022723"/>
    </source>
</evidence>
<evidence type="ECO:0000259" key="10">
    <source>
        <dbReference type="Pfam" id="PF00149"/>
    </source>
</evidence>
<feature type="domain" description="5'-Nucleotidase C-terminal" evidence="11">
    <location>
        <begin position="900"/>
        <end position="1053"/>
    </location>
</feature>
<evidence type="ECO:0000313" key="12">
    <source>
        <dbReference type="EMBL" id="SHJ32271.1"/>
    </source>
</evidence>
<dbReference type="SUPFAM" id="SSF55816">
    <property type="entry name" value="5'-nucleotidase (syn. UDP-sugar hydrolase), C-terminal domain"/>
    <property type="match status" value="2"/>
</dbReference>
<keyword evidence="9" id="KW-0511">Multifunctional enzyme</keyword>
<evidence type="ECO:0000259" key="11">
    <source>
        <dbReference type="Pfam" id="PF02872"/>
    </source>
</evidence>
<dbReference type="STRING" id="1122184.SAMN02745176_03190"/>
<evidence type="ECO:0000256" key="6">
    <source>
        <dbReference type="ARBA" id="ARBA00022729"/>
    </source>
</evidence>
<comment type="subcellular location">
    <subcellularLocation>
        <location evidence="4">Cell envelope</location>
    </subcellularLocation>
</comment>
<dbReference type="EMBL" id="FQZS01000030">
    <property type="protein sequence ID" value="SHJ32271.1"/>
    <property type="molecule type" value="Genomic_DNA"/>
</dbReference>
<organism evidence="12 13">
    <name type="scientific">Lutispora thermophila DSM 19022</name>
    <dbReference type="NCBI Taxonomy" id="1122184"/>
    <lineage>
        <taxon>Bacteria</taxon>
        <taxon>Bacillati</taxon>
        <taxon>Bacillota</taxon>
        <taxon>Clostridia</taxon>
        <taxon>Lutisporales</taxon>
        <taxon>Lutisporaceae</taxon>
        <taxon>Lutispora</taxon>
    </lineage>
</organism>
<feature type="domain" description="Calcineurin-like phosphoesterase" evidence="10">
    <location>
        <begin position="38"/>
        <end position="256"/>
    </location>
</feature>
<evidence type="ECO:0000256" key="8">
    <source>
        <dbReference type="ARBA" id="ARBA00022801"/>
    </source>
</evidence>
<protein>
    <submittedName>
        <fullName evidence="12">2',3'-cyclic-nucleotide 2'-phosphodiesterase/5'-or 3'-nucleotidase, 5'-nucleotidase family</fullName>
    </submittedName>
</protein>
<dbReference type="PANTHER" id="PTHR11575">
    <property type="entry name" value="5'-NUCLEOTIDASE-RELATED"/>
    <property type="match status" value="1"/>
</dbReference>
<accession>A0A1M6ICU4</accession>
<dbReference type="SUPFAM" id="SSF56300">
    <property type="entry name" value="Metallo-dependent phosphatases"/>
    <property type="match status" value="2"/>
</dbReference>
<dbReference type="InterPro" id="IPR006179">
    <property type="entry name" value="5_nucleotidase/apyrase"/>
</dbReference>
<evidence type="ECO:0000256" key="4">
    <source>
        <dbReference type="ARBA" id="ARBA00004196"/>
    </source>
</evidence>
<comment type="catalytic activity">
    <reaction evidence="2">
        <text>a nucleoside 2',3'-cyclic phosphate + H2O = a nucleoside 3'-phosphate + H(+)</text>
        <dbReference type="Rhea" id="RHEA:19621"/>
        <dbReference type="ChEBI" id="CHEBI:15377"/>
        <dbReference type="ChEBI" id="CHEBI:15378"/>
        <dbReference type="ChEBI" id="CHEBI:66949"/>
        <dbReference type="ChEBI" id="CHEBI:66954"/>
        <dbReference type="EC" id="3.1.4.16"/>
    </reaction>
</comment>
<comment type="cofactor">
    <cofactor evidence="3">
        <name>a divalent metal cation</name>
        <dbReference type="ChEBI" id="CHEBI:60240"/>
    </cofactor>
</comment>
<keyword evidence="6" id="KW-0732">Signal</keyword>
<proteinExistence type="predicted"/>
<dbReference type="PRINTS" id="PR01607">
    <property type="entry name" value="APYRASEFAMLY"/>
</dbReference>
<dbReference type="PROSITE" id="PS00786">
    <property type="entry name" value="5_NUCLEOTIDASE_2"/>
    <property type="match status" value="2"/>
</dbReference>
<dbReference type="GO" id="GO:0030288">
    <property type="term" value="C:outer membrane-bounded periplasmic space"/>
    <property type="evidence" value="ECO:0007669"/>
    <property type="project" value="TreeGrafter"/>
</dbReference>
<dbReference type="AlphaFoldDB" id="A0A1M6ICU4"/>
<dbReference type="CDD" id="cd00845">
    <property type="entry name" value="MPP_UshA_N_like"/>
    <property type="match status" value="1"/>
</dbReference>
<gene>
    <name evidence="12" type="ORF">SAMN02745176_03190</name>
</gene>
<comment type="catalytic activity">
    <reaction evidence="1">
        <text>a ribonucleoside 3'-phosphate + H2O = a ribonucleoside + phosphate</text>
        <dbReference type="Rhea" id="RHEA:10144"/>
        <dbReference type="ChEBI" id="CHEBI:13197"/>
        <dbReference type="ChEBI" id="CHEBI:15377"/>
        <dbReference type="ChEBI" id="CHEBI:18254"/>
        <dbReference type="ChEBI" id="CHEBI:43474"/>
        <dbReference type="EC" id="3.1.3.6"/>
    </reaction>
</comment>
<keyword evidence="13" id="KW-1185">Reference proteome</keyword>
<keyword evidence="8" id="KW-0378">Hydrolase</keyword>
<dbReference type="Gene3D" id="3.60.21.10">
    <property type="match status" value="2"/>
</dbReference>
<dbReference type="InterPro" id="IPR041827">
    <property type="entry name" value="CpdB_N"/>
</dbReference>